<dbReference type="PANTHER" id="PTHR45626">
    <property type="entry name" value="TRANSCRIPTION TERMINATION FACTOR 2-RELATED"/>
    <property type="match status" value="1"/>
</dbReference>
<dbReference type="STRING" id="1245748.A0A421D4V2"/>
<dbReference type="InterPro" id="IPR000330">
    <property type="entry name" value="SNF2_N"/>
</dbReference>
<dbReference type="GO" id="GO:0005634">
    <property type="term" value="C:nucleus"/>
    <property type="evidence" value="ECO:0007669"/>
    <property type="project" value="TreeGrafter"/>
</dbReference>
<feature type="domain" description="SNF2 N-terminal" evidence="5">
    <location>
        <begin position="139"/>
        <end position="332"/>
    </location>
</feature>
<dbReference type="InterPro" id="IPR038718">
    <property type="entry name" value="SNF2-like_sf"/>
</dbReference>
<feature type="region of interest" description="Disordered" evidence="4">
    <location>
        <begin position="270"/>
        <end position="289"/>
    </location>
</feature>
<dbReference type="GO" id="GO:0005524">
    <property type="term" value="F:ATP binding"/>
    <property type="evidence" value="ECO:0007669"/>
    <property type="project" value="UniProtKB-KW"/>
</dbReference>
<dbReference type="Proteomes" id="UP000215289">
    <property type="component" value="Unassembled WGS sequence"/>
</dbReference>
<dbReference type="OrthoDB" id="2117591at2759"/>
<protein>
    <recommendedName>
        <fullName evidence="5">SNF2 N-terminal domain-containing protein</fullName>
    </recommendedName>
</protein>
<keyword evidence="1" id="KW-0547">Nucleotide-binding</keyword>
<organism evidence="6 7">
    <name type="scientific">Aspergillus turcosus</name>
    <dbReference type="NCBI Taxonomy" id="1245748"/>
    <lineage>
        <taxon>Eukaryota</taxon>
        <taxon>Fungi</taxon>
        <taxon>Dikarya</taxon>
        <taxon>Ascomycota</taxon>
        <taxon>Pezizomycotina</taxon>
        <taxon>Eurotiomycetes</taxon>
        <taxon>Eurotiomycetidae</taxon>
        <taxon>Eurotiales</taxon>
        <taxon>Aspergillaceae</taxon>
        <taxon>Aspergillus</taxon>
        <taxon>Aspergillus subgen. Fumigati</taxon>
    </lineage>
</organism>
<dbReference type="Gene3D" id="3.40.50.300">
    <property type="entry name" value="P-loop containing nucleotide triphosphate hydrolases"/>
    <property type="match status" value="1"/>
</dbReference>
<evidence type="ECO:0000313" key="7">
    <source>
        <dbReference type="Proteomes" id="UP000215289"/>
    </source>
</evidence>
<keyword evidence="7" id="KW-1185">Reference proteome</keyword>
<name>A0A421D4V2_9EURO</name>
<dbReference type="GO" id="GO:0016787">
    <property type="term" value="F:hydrolase activity"/>
    <property type="evidence" value="ECO:0007669"/>
    <property type="project" value="UniProtKB-KW"/>
</dbReference>
<evidence type="ECO:0000256" key="2">
    <source>
        <dbReference type="ARBA" id="ARBA00022801"/>
    </source>
</evidence>
<dbReference type="EMBL" id="NIDN02000086">
    <property type="protein sequence ID" value="RLL97155.1"/>
    <property type="molecule type" value="Genomic_DNA"/>
</dbReference>
<evidence type="ECO:0000256" key="3">
    <source>
        <dbReference type="ARBA" id="ARBA00022840"/>
    </source>
</evidence>
<dbReference type="Gene3D" id="3.40.50.10810">
    <property type="entry name" value="Tandem AAA-ATPase domain"/>
    <property type="match status" value="1"/>
</dbReference>
<dbReference type="Pfam" id="PF00176">
    <property type="entry name" value="SNF2-rel_dom"/>
    <property type="match status" value="1"/>
</dbReference>
<dbReference type="SUPFAM" id="SSF52540">
    <property type="entry name" value="P-loop containing nucleoside triphosphate hydrolases"/>
    <property type="match status" value="2"/>
</dbReference>
<dbReference type="GO" id="GO:0008094">
    <property type="term" value="F:ATP-dependent activity, acting on DNA"/>
    <property type="evidence" value="ECO:0007669"/>
    <property type="project" value="TreeGrafter"/>
</dbReference>
<proteinExistence type="predicted"/>
<gene>
    <name evidence="6" type="ORF">CFD26_101549</name>
</gene>
<dbReference type="AlphaFoldDB" id="A0A421D4V2"/>
<sequence>MTPFLCSLRCVPSGEIGFSESYYDLVRDASQWLLWSGGQAKLVIIAKIEEDEHQRDVHRKMQQFKRTRDFVAKYRDEMSQELHNINSTADGIQNSSPDLYERRPAYDRACDELGLDPSNPRLVVPSNMNQPATMLKQWQVTGASWMLNQERSPVGGGILADACGTGKTTTAIMLLWYASIRAERDPSHVHKPTLILCPPALVDTWLAELTTWKSLTVNTISNLQSRLGALDNSKGRMEQIDGAAKNEDENKWAIEILATIQEAKAVHNDPMTVTDGDVSDSGPSQKPRETKTFNTIASGWFGRVVTDEGHAAKTIRTRVHQSVAQLNADVRMVWPRGQLEGEVEAVKESIARQNKIVDRLTGVTGQENQWSPVSAHTSLPSPAFCQVVTVGVAVVERLAEAYYLMSDTAKLRYIFRILWKEGLWREPEADARRPRFLLFVHWPMVVWLTEMFLNCLGIRYVTIRAQTTDSAQREAAEQFTKPDSTCDVLLISYQRAHGLNLPVGATPVRENFKPAVIAVMKLCAKELLNDIPGELQSGNADAPECKQYLDNFKAKHWARLVQLVIVIDYLKSSTMSINIADRSGAIAAAEKEVLRSLTKSQKSCVMLLDPVRGLDWVTKNMGCAEENKELVSSGCCFAPTNDAIKKPKPRSNNLVSDCLTSAMNTQSQHLVVPRVQYDEQH</sequence>
<evidence type="ECO:0000256" key="1">
    <source>
        <dbReference type="ARBA" id="ARBA00022741"/>
    </source>
</evidence>
<dbReference type="GO" id="GO:0006281">
    <property type="term" value="P:DNA repair"/>
    <property type="evidence" value="ECO:0007669"/>
    <property type="project" value="TreeGrafter"/>
</dbReference>
<dbReference type="InterPro" id="IPR050628">
    <property type="entry name" value="SNF2_RAD54_helicase_TF"/>
</dbReference>
<reference evidence="6 7" key="1">
    <citation type="submission" date="2018-08" db="EMBL/GenBank/DDBJ databases">
        <title>Draft genome sequences of two Aspergillus turcosus clinical strains isolated from bronchoalveolar lavage fluid: one azole-susceptible and the other azole-resistant.</title>
        <authorList>
            <person name="Parent-Michaud M."/>
            <person name="Dufresne P.J."/>
            <person name="Fournier E."/>
            <person name="Martineau C."/>
            <person name="Moreira S."/>
            <person name="Perkins V."/>
            <person name="De Repentigny L."/>
            <person name="Dufresne S.F."/>
        </authorList>
    </citation>
    <scope>NUCLEOTIDE SEQUENCE [LARGE SCALE GENOMIC DNA]</scope>
    <source>
        <strain evidence="6">HMR AF 1038</strain>
    </source>
</reference>
<keyword evidence="2" id="KW-0378">Hydrolase</keyword>
<accession>A0A421D4V2</accession>
<comment type="caution">
    <text evidence="6">The sequence shown here is derived from an EMBL/GenBank/DDBJ whole genome shotgun (WGS) entry which is preliminary data.</text>
</comment>
<keyword evidence="3" id="KW-0067">ATP-binding</keyword>
<evidence type="ECO:0000313" key="6">
    <source>
        <dbReference type="EMBL" id="RLL97155.1"/>
    </source>
</evidence>
<dbReference type="InterPro" id="IPR027417">
    <property type="entry name" value="P-loop_NTPase"/>
</dbReference>
<evidence type="ECO:0000256" key="4">
    <source>
        <dbReference type="SAM" id="MobiDB-lite"/>
    </source>
</evidence>
<evidence type="ECO:0000259" key="5">
    <source>
        <dbReference type="Pfam" id="PF00176"/>
    </source>
</evidence>